<dbReference type="EMBL" id="JBEUSY010000568">
    <property type="protein sequence ID" value="KAL1226438.1"/>
    <property type="molecule type" value="Genomic_DNA"/>
</dbReference>
<evidence type="ECO:0000313" key="3">
    <source>
        <dbReference type="Proteomes" id="UP001558632"/>
    </source>
</evidence>
<organism evidence="2 3">
    <name type="scientific">Trichinella spiralis</name>
    <name type="common">Trichina worm</name>
    <dbReference type="NCBI Taxonomy" id="6334"/>
    <lineage>
        <taxon>Eukaryota</taxon>
        <taxon>Metazoa</taxon>
        <taxon>Ecdysozoa</taxon>
        <taxon>Nematoda</taxon>
        <taxon>Enoplea</taxon>
        <taxon>Dorylaimia</taxon>
        <taxon>Trichinellida</taxon>
        <taxon>Trichinellidae</taxon>
        <taxon>Trichinella</taxon>
    </lineage>
</organism>
<protein>
    <submittedName>
        <fullName evidence="2">Hepatoma-derived growth factor-related protein</fullName>
    </submittedName>
</protein>
<name>A0ABR3K1Y7_TRISP</name>
<gene>
    <name evidence="2" type="ORF">TSPI_05154</name>
</gene>
<evidence type="ECO:0000313" key="2">
    <source>
        <dbReference type="EMBL" id="KAL1226438.1"/>
    </source>
</evidence>
<proteinExistence type="predicted"/>
<feature type="region of interest" description="Disordered" evidence="1">
    <location>
        <begin position="1"/>
        <end position="29"/>
    </location>
</feature>
<keyword evidence="3" id="KW-1185">Reference proteome</keyword>
<sequence>MGGRKVNADGDVPEEKNKAEAEPPTVTENPLQRVISKREVHYEAGNECREDAHAFYHQLQLNELKRLATGIPRPILEIYDELASDASTSLAVRRDTHDFWPGGRICGLLPSRRQRNPSNCWCWDGTH</sequence>
<dbReference type="Proteomes" id="UP001558632">
    <property type="component" value="Unassembled WGS sequence"/>
</dbReference>
<accession>A0ABR3K1Y7</accession>
<evidence type="ECO:0000256" key="1">
    <source>
        <dbReference type="SAM" id="MobiDB-lite"/>
    </source>
</evidence>
<reference evidence="2 3" key="1">
    <citation type="submission" date="2024-07" db="EMBL/GenBank/DDBJ databases">
        <title>Enhanced genomic and transcriptomic resources for Trichinella pseudospiralis and T. spiralis underpin the discovery of pronounced molecular differences between stages and species.</title>
        <authorList>
            <person name="Pasi K.K."/>
            <person name="La Rosa G."/>
            <person name="Gomez-Morales M.A."/>
            <person name="Tosini F."/>
            <person name="Sumanam S."/>
            <person name="Young N.D."/>
            <person name="Chang B.C."/>
            <person name="Robin G.B."/>
        </authorList>
    </citation>
    <scope>NUCLEOTIDE SEQUENCE [LARGE SCALE GENOMIC DNA]</scope>
    <source>
        <strain evidence="2">ISS534</strain>
    </source>
</reference>
<comment type="caution">
    <text evidence="2">The sequence shown here is derived from an EMBL/GenBank/DDBJ whole genome shotgun (WGS) entry which is preliminary data.</text>
</comment>